<dbReference type="Pfam" id="PF00483">
    <property type="entry name" value="NTP_transferase"/>
    <property type="match status" value="1"/>
</dbReference>
<gene>
    <name evidence="7" type="ORF">COY90_02680</name>
</gene>
<dbReference type="InterPro" id="IPR029044">
    <property type="entry name" value="Nucleotide-diphossugar_trans"/>
</dbReference>
<dbReference type="SUPFAM" id="SSF53448">
    <property type="entry name" value="Nucleotide-diphospho-sugar transferases"/>
    <property type="match status" value="1"/>
</dbReference>
<organism evidence="7 8">
    <name type="scientific">Candidatus Roizmanbacteria bacterium CG_4_10_14_0_8_um_filter_39_9</name>
    <dbReference type="NCBI Taxonomy" id="1974829"/>
    <lineage>
        <taxon>Bacteria</taxon>
        <taxon>Candidatus Roizmaniibacteriota</taxon>
    </lineage>
</organism>
<dbReference type="PANTHER" id="PTHR43197:SF1">
    <property type="entry name" value="UTP--GLUCOSE-1-PHOSPHATE URIDYLYLTRANSFERASE"/>
    <property type="match status" value="1"/>
</dbReference>
<dbReference type="AlphaFoldDB" id="A0A2M7QDP5"/>
<dbReference type="Gene3D" id="3.90.550.10">
    <property type="entry name" value="Spore Coat Polysaccharide Biosynthesis Protein SpsA, Chain A"/>
    <property type="match status" value="1"/>
</dbReference>
<evidence type="ECO:0000313" key="7">
    <source>
        <dbReference type="EMBL" id="PIY69037.1"/>
    </source>
</evidence>
<keyword evidence="3 7" id="KW-0808">Transferase</keyword>
<evidence type="ECO:0000313" key="8">
    <source>
        <dbReference type="Proteomes" id="UP000230108"/>
    </source>
</evidence>
<dbReference type="InterPro" id="IPR005835">
    <property type="entry name" value="NTP_transferase_dom"/>
</dbReference>
<accession>A0A2M7QDP5</accession>
<dbReference type="InterPro" id="IPR005771">
    <property type="entry name" value="GalU_uridylyltTrfase_bac/arc"/>
</dbReference>
<comment type="catalytic activity">
    <reaction evidence="5">
        <text>alpha-D-glucose 1-phosphate + UTP + H(+) = UDP-alpha-D-glucose + diphosphate</text>
        <dbReference type="Rhea" id="RHEA:19889"/>
        <dbReference type="ChEBI" id="CHEBI:15378"/>
        <dbReference type="ChEBI" id="CHEBI:33019"/>
        <dbReference type="ChEBI" id="CHEBI:46398"/>
        <dbReference type="ChEBI" id="CHEBI:58601"/>
        <dbReference type="ChEBI" id="CHEBI:58885"/>
        <dbReference type="EC" id="2.7.7.9"/>
    </reaction>
</comment>
<feature type="domain" description="Nucleotidyl transferase" evidence="6">
    <location>
        <begin position="7"/>
        <end position="268"/>
    </location>
</feature>
<dbReference type="PANTHER" id="PTHR43197">
    <property type="entry name" value="UTP--GLUCOSE-1-PHOSPHATE URIDYLYLTRANSFERASE"/>
    <property type="match status" value="1"/>
</dbReference>
<keyword evidence="4 7" id="KW-0548">Nucleotidyltransferase</keyword>
<dbReference type="Proteomes" id="UP000230108">
    <property type="component" value="Unassembled WGS sequence"/>
</dbReference>
<dbReference type="GO" id="GO:0003983">
    <property type="term" value="F:UTP:glucose-1-phosphate uridylyltransferase activity"/>
    <property type="evidence" value="ECO:0007669"/>
    <property type="project" value="UniProtKB-EC"/>
</dbReference>
<dbReference type="GO" id="GO:0006011">
    <property type="term" value="P:UDP-alpha-D-glucose metabolic process"/>
    <property type="evidence" value="ECO:0007669"/>
    <property type="project" value="InterPro"/>
</dbReference>
<evidence type="ECO:0000256" key="4">
    <source>
        <dbReference type="ARBA" id="ARBA00022695"/>
    </source>
</evidence>
<evidence type="ECO:0000259" key="6">
    <source>
        <dbReference type="Pfam" id="PF00483"/>
    </source>
</evidence>
<comment type="similarity">
    <text evidence="1">Belongs to the UDPGP type 2 family.</text>
</comment>
<dbReference type="EMBL" id="PFLF01000055">
    <property type="protein sequence ID" value="PIY69037.1"/>
    <property type="molecule type" value="Genomic_DNA"/>
</dbReference>
<reference evidence="8" key="1">
    <citation type="submission" date="2017-09" db="EMBL/GenBank/DDBJ databases">
        <title>Depth-based differentiation of microbial function through sediment-hosted aquifers and enrichment of novel symbionts in the deep terrestrial subsurface.</title>
        <authorList>
            <person name="Probst A.J."/>
            <person name="Ladd B."/>
            <person name="Jarett J.K."/>
            <person name="Geller-Mcgrath D.E."/>
            <person name="Sieber C.M.K."/>
            <person name="Emerson J.B."/>
            <person name="Anantharaman K."/>
            <person name="Thomas B.C."/>
            <person name="Malmstrom R."/>
            <person name="Stieglmeier M."/>
            <person name="Klingl A."/>
            <person name="Woyke T."/>
            <person name="Ryan C.M."/>
            <person name="Banfield J.F."/>
        </authorList>
    </citation>
    <scope>NUCLEOTIDE SEQUENCE [LARGE SCALE GENOMIC DNA]</scope>
</reference>
<evidence type="ECO:0000256" key="2">
    <source>
        <dbReference type="ARBA" id="ARBA00012415"/>
    </source>
</evidence>
<protein>
    <recommendedName>
        <fullName evidence="2">UTP--glucose-1-phosphate uridylyltransferase</fullName>
        <ecNumber evidence="2">2.7.7.9</ecNumber>
    </recommendedName>
</protein>
<proteinExistence type="inferred from homology"/>
<dbReference type="CDD" id="cd02541">
    <property type="entry name" value="UGPase_prokaryotic"/>
    <property type="match status" value="1"/>
</dbReference>
<sequence>MKKKISKVVIPAAGYGTRFLPQTKAMPKEMLPVVDKPVIQYVVEEAVHSGVENIIIVTGANKRAIEDHFDVPNEDLVKNLMAGNKEHILKEIRKIADMANFIYVRQKGPYGNGTPILAVEPIIEDEPFAVLWGDEFIYSNPPRLKQMIKVYEKYGGVVISGVKIEKKEDLSRYGIAELEHVEGNIHKIKRIVEKPELNEAPSNIATHGGYILPPDIFSALKRIKPGRSGEIWLVDAINLLKKEGVPIYTVVIENGKYYDTGNKFEYLKTVIEFALNHKEINGEFKAFLKSLNLK</sequence>
<dbReference type="EC" id="2.7.7.9" evidence="2"/>
<evidence type="ECO:0000256" key="3">
    <source>
        <dbReference type="ARBA" id="ARBA00022679"/>
    </source>
</evidence>
<evidence type="ECO:0000256" key="5">
    <source>
        <dbReference type="ARBA" id="ARBA00048128"/>
    </source>
</evidence>
<name>A0A2M7QDP5_9BACT</name>
<comment type="caution">
    <text evidence="7">The sequence shown here is derived from an EMBL/GenBank/DDBJ whole genome shotgun (WGS) entry which is preliminary data.</text>
</comment>
<evidence type="ECO:0000256" key="1">
    <source>
        <dbReference type="ARBA" id="ARBA00006890"/>
    </source>
</evidence>